<name>X1AFI4_9ZZZZ</name>
<dbReference type="EMBL" id="BART01012465">
    <property type="protein sequence ID" value="GAG81325.1"/>
    <property type="molecule type" value="Genomic_DNA"/>
</dbReference>
<accession>X1AFI4</accession>
<dbReference type="PANTHER" id="PTHR11748:SF111">
    <property type="entry name" value="D-LACTATE DEHYDROGENASE, MITOCHONDRIAL-RELATED"/>
    <property type="match status" value="1"/>
</dbReference>
<dbReference type="GO" id="GO:0004458">
    <property type="term" value="F:D-lactate dehydrogenase (cytochrome) activity"/>
    <property type="evidence" value="ECO:0007669"/>
    <property type="project" value="TreeGrafter"/>
</dbReference>
<dbReference type="InterPro" id="IPR006094">
    <property type="entry name" value="Oxid_FAD_bind_N"/>
</dbReference>
<feature type="domain" description="FAD-binding PCMH-type" evidence="2">
    <location>
        <begin position="35"/>
        <end position="183"/>
    </location>
</feature>
<dbReference type="InterPro" id="IPR016169">
    <property type="entry name" value="FAD-bd_PCMH_sub2"/>
</dbReference>
<dbReference type="PANTHER" id="PTHR11748">
    <property type="entry name" value="D-LACTATE DEHYDROGENASE"/>
    <property type="match status" value="1"/>
</dbReference>
<sequence length="183" mass="19858">MSKVKEAYSEIESVVGEDFVSDKDFMKAAYSRNVDPAFPDQWADIIVRPETTEEVSEIVKVANKYKLRMVPRGGGADLVGGSVTDRGILIDMTRMNKLEVFNKDDYYIVVGVGITWGDLLSQLLPAGYTTGNTGPGSGFAATIGGSGNNRIKAFVLIPIVPTSPMNRPVKSGETPYRQKGVAY</sequence>
<evidence type="ECO:0000313" key="3">
    <source>
        <dbReference type="EMBL" id="GAG81325.1"/>
    </source>
</evidence>
<comment type="caution">
    <text evidence="3">The sequence shown here is derived from an EMBL/GenBank/DDBJ whole genome shotgun (WGS) entry which is preliminary data.</text>
</comment>
<protein>
    <recommendedName>
        <fullName evidence="2">FAD-binding PCMH-type domain-containing protein</fullName>
    </recommendedName>
</protein>
<evidence type="ECO:0000259" key="2">
    <source>
        <dbReference type="PROSITE" id="PS51387"/>
    </source>
</evidence>
<dbReference type="InterPro" id="IPR016166">
    <property type="entry name" value="FAD-bd_PCMH"/>
</dbReference>
<reference evidence="3" key="1">
    <citation type="journal article" date="2014" name="Front. Microbiol.">
        <title>High frequency of phylogenetically diverse reductive dehalogenase-homologous genes in deep subseafloor sedimentary metagenomes.</title>
        <authorList>
            <person name="Kawai M."/>
            <person name="Futagami T."/>
            <person name="Toyoda A."/>
            <person name="Takaki Y."/>
            <person name="Nishi S."/>
            <person name="Hori S."/>
            <person name="Arai W."/>
            <person name="Tsubouchi T."/>
            <person name="Morono Y."/>
            <person name="Uchiyama I."/>
            <person name="Ito T."/>
            <person name="Fujiyama A."/>
            <person name="Inagaki F."/>
            <person name="Takami H."/>
        </authorList>
    </citation>
    <scope>NUCLEOTIDE SEQUENCE</scope>
    <source>
        <strain evidence="3">Expedition CK06-06</strain>
    </source>
</reference>
<dbReference type="AlphaFoldDB" id="X1AFI4"/>
<organism evidence="3">
    <name type="scientific">marine sediment metagenome</name>
    <dbReference type="NCBI Taxonomy" id="412755"/>
    <lineage>
        <taxon>unclassified sequences</taxon>
        <taxon>metagenomes</taxon>
        <taxon>ecological metagenomes</taxon>
    </lineage>
</organism>
<dbReference type="GO" id="GO:0008720">
    <property type="term" value="F:D-lactate dehydrogenase (NAD+) activity"/>
    <property type="evidence" value="ECO:0007669"/>
    <property type="project" value="TreeGrafter"/>
</dbReference>
<dbReference type="InterPro" id="IPR036318">
    <property type="entry name" value="FAD-bd_PCMH-like_sf"/>
</dbReference>
<dbReference type="PROSITE" id="PS51387">
    <property type="entry name" value="FAD_PCMH"/>
    <property type="match status" value="1"/>
</dbReference>
<gene>
    <name evidence="3" type="ORF">S01H4_26006</name>
</gene>
<comment type="similarity">
    <text evidence="1">Belongs to the FAD-binding oxidoreductase/transferase type 4 family.</text>
</comment>
<dbReference type="GO" id="GO:1903457">
    <property type="term" value="P:lactate catabolic process"/>
    <property type="evidence" value="ECO:0007669"/>
    <property type="project" value="TreeGrafter"/>
</dbReference>
<dbReference type="Gene3D" id="3.30.465.10">
    <property type="match status" value="1"/>
</dbReference>
<proteinExistence type="inferred from homology"/>
<evidence type="ECO:0000256" key="1">
    <source>
        <dbReference type="ARBA" id="ARBA00008000"/>
    </source>
</evidence>
<dbReference type="SUPFAM" id="SSF56176">
    <property type="entry name" value="FAD-binding/transporter-associated domain-like"/>
    <property type="match status" value="1"/>
</dbReference>
<dbReference type="Pfam" id="PF01565">
    <property type="entry name" value="FAD_binding_4"/>
    <property type="match status" value="1"/>
</dbReference>
<dbReference type="GO" id="GO:0071949">
    <property type="term" value="F:FAD binding"/>
    <property type="evidence" value="ECO:0007669"/>
    <property type="project" value="InterPro"/>
</dbReference>